<evidence type="ECO:0000313" key="2">
    <source>
        <dbReference type="Proteomes" id="UP000768646"/>
    </source>
</evidence>
<keyword evidence="2" id="KW-1185">Reference proteome</keyword>
<accession>A0ACB7CER4</accession>
<dbReference type="Proteomes" id="UP000768646">
    <property type="component" value="Unassembled WGS sequence"/>
</dbReference>
<reference evidence="1 2" key="1">
    <citation type="journal article" date="2021" name="Commun. Biol.">
        <title>Genomic insights into the host specific adaptation of the Pneumocystis genus.</title>
        <authorList>
            <person name="Cisse O.H."/>
            <person name="Ma L."/>
            <person name="Dekker J.P."/>
            <person name="Khil P.P."/>
            <person name="Youn J.-H."/>
            <person name="Brenchley J.M."/>
            <person name="Blair R."/>
            <person name="Pahar B."/>
            <person name="Chabe M."/>
            <person name="Van Rompay K.K.A."/>
            <person name="Keesler R."/>
            <person name="Sukura A."/>
            <person name="Hirsch V."/>
            <person name="Kutty G."/>
            <person name="Liu Y."/>
            <person name="Peng L."/>
            <person name="Chen J."/>
            <person name="Song J."/>
            <person name="Weissenbacher-Lang C."/>
            <person name="Xu J."/>
            <person name="Upham N.S."/>
            <person name="Stajich J.E."/>
            <person name="Cuomo C.A."/>
            <person name="Cushion M.T."/>
            <person name="Kovacs J.A."/>
        </authorList>
    </citation>
    <scope>NUCLEOTIDE SEQUENCE [LARGE SCALE GENOMIC DNA]</scope>
    <source>
        <strain evidence="1 2">RABM</strain>
    </source>
</reference>
<gene>
    <name evidence="1" type="ORF">PORY_001128</name>
</gene>
<name>A0ACB7CER4_9ASCO</name>
<protein>
    <submittedName>
        <fullName evidence="1">Uncharacterized protein</fullName>
    </submittedName>
</protein>
<proteinExistence type="predicted"/>
<dbReference type="EMBL" id="JABTEG010000003">
    <property type="protein sequence ID" value="KAG4305572.1"/>
    <property type="molecule type" value="Genomic_DNA"/>
</dbReference>
<sequence>MICKELRHVFNPVKIQKSTIIGFSCVDKCSLRGFNEKGFFSWKIRALHVYKRNSLQTSIFYCTQKSAFRISYVFPSKYSSSRAFLCIGFKRNIHYDLKSGKSSQNMQSLSLRSMIMFSELKRVFKLLKGETKILSVAIFLLIFGSSVSMSMPYIIGKILDLMIQPFKSDFFGIEPFYFYSGLTVIFLISGASSFGRILLLRIISERVISRLRSRLYQNTIRQDVEFFNINPSGDLISRLSSDTIIVAKILTQNLSDGLRSLITTTAGLTMMTWISIKLTSIMMLIIPPIVVGSMFYGRYIKVLSKKIQKTIGDLTKISEDLRNIYTIKAFTGEMIELRRYNNKIREIFQLNKKDIGLSGNLMVLVILALGGRMVSNSVITIGDLSSFLLYTAYTGNSMIGLSGFYSEFMKGLGASSRLFELMDKKPIIKSIGIPVTSIKGAINFEDVCFAYPSRPNIPIFSRLSFTIEQGTNVAICGPSGGGKSTIVSLLLRFYDIDSGRITINGIDIKEFNLKQFRKKIGIVPQNPVLFSGTVKENIAYGKPDATLDEIIKTIEKSNSNFVMHFPDGINTYIGSNGVQLSGGQKQRIAIARALIRNPEILILDEATSALDGKSEVLVDQALQDLIERENLTSITIAHRLGTIQRAHKIIVLDQRSKVIEEGTYTELSKNMDSAFMRLMRFQMIGNKHTEIDEMAEKRQSI</sequence>
<comment type="caution">
    <text evidence="1">The sequence shown here is derived from an EMBL/GenBank/DDBJ whole genome shotgun (WGS) entry which is preliminary data.</text>
</comment>
<organism evidence="1 2">
    <name type="scientific">Pneumocystis oryctolagi</name>
    <dbReference type="NCBI Taxonomy" id="42067"/>
    <lineage>
        <taxon>Eukaryota</taxon>
        <taxon>Fungi</taxon>
        <taxon>Dikarya</taxon>
        <taxon>Ascomycota</taxon>
        <taxon>Taphrinomycotina</taxon>
        <taxon>Pneumocystomycetes</taxon>
        <taxon>Pneumocystaceae</taxon>
        <taxon>Pneumocystis</taxon>
    </lineage>
</organism>
<evidence type="ECO:0000313" key="1">
    <source>
        <dbReference type="EMBL" id="KAG4305572.1"/>
    </source>
</evidence>